<feature type="region of interest" description="Disordered" evidence="1">
    <location>
        <begin position="1"/>
        <end position="51"/>
    </location>
</feature>
<evidence type="ECO:0000313" key="3">
    <source>
        <dbReference type="Proteomes" id="UP001060039"/>
    </source>
</evidence>
<dbReference type="Proteomes" id="UP001060039">
    <property type="component" value="Chromosome"/>
</dbReference>
<reference evidence="2" key="1">
    <citation type="submission" date="2022-07" db="EMBL/GenBank/DDBJ databases">
        <title>Taxonomic analysis of Microcella humidisoli nov. sp., isolated from riverside soil.</title>
        <authorList>
            <person name="Molina K.M."/>
            <person name="Kim S.B."/>
        </authorList>
    </citation>
    <scope>NUCLEOTIDE SEQUENCE</scope>
    <source>
        <strain evidence="2">MMS21-STM10</strain>
    </source>
</reference>
<proteinExistence type="predicted"/>
<dbReference type="InterPro" id="IPR043777">
    <property type="entry name" value="DUF5719"/>
</dbReference>
<sequence>MTMSDAVHPDAPTPDAPTPDAPTPDAPTPGAVPSAPVDAAPRRPATSGRGSRLLAAGGRASLALVAAGAAVTLGAGVLLVPAPTSAPVIPSVAVQPDRPDQSLVCAGAALGLTRGADPQLTSVAADRRRSVGEGLVESRISTSDAIDGGAVVVTLPREAPGEGLAASQSVLAATPEVAGLAAAECLAPTRSAWLVGGATTVGRTSWVVLTNADDVDATVDLRLWGATGPLEAPGTSGITVPAGAQRVVPLAGLAVDEPSPVVQVASTGGSVAATLQTSIVRGLTPSGLSIVTPLAEPAERHVIAGLPVIGGQLVLERSTVDGGVDGLTALRMLAPGEADAAVTVTLVAQDGGVGLATEAVLEAGTVLDLPITLLADGEYGVIVQSDEPIVVAARTSTATADAIDVEWFTPSPVLEAGVEVLTAVAPLDDAGAAVLHLVAPEGAAEVTVDGRVVSVPAGGGVVVPSPANTGLRLSSTAPVHASLSYRGPGLLAGSRVLPPPAAGSALTIFPR</sequence>
<keyword evidence="3" id="KW-1185">Reference proteome</keyword>
<dbReference type="EMBL" id="CP101497">
    <property type="protein sequence ID" value="UTT62988.1"/>
    <property type="molecule type" value="Genomic_DNA"/>
</dbReference>
<protein>
    <submittedName>
        <fullName evidence="2">DUF5719 family protein</fullName>
    </submittedName>
</protein>
<gene>
    <name evidence="2" type="ORF">NNL39_02455</name>
</gene>
<evidence type="ECO:0000313" key="2">
    <source>
        <dbReference type="EMBL" id="UTT62988.1"/>
    </source>
</evidence>
<dbReference type="Pfam" id="PF18986">
    <property type="entry name" value="DUF5719"/>
    <property type="match status" value="1"/>
</dbReference>
<dbReference type="RefSeq" id="WP_255160121.1">
    <property type="nucleotide sequence ID" value="NZ_CP101497.1"/>
</dbReference>
<evidence type="ECO:0000256" key="1">
    <source>
        <dbReference type="SAM" id="MobiDB-lite"/>
    </source>
</evidence>
<feature type="compositionally biased region" description="Pro residues" evidence="1">
    <location>
        <begin position="11"/>
        <end position="27"/>
    </location>
</feature>
<accession>A0ABY5FY62</accession>
<name>A0ABY5FY62_9MICO</name>
<organism evidence="2 3">
    <name type="scientific">Microcella humidisoli</name>
    <dbReference type="NCBI Taxonomy" id="2963406"/>
    <lineage>
        <taxon>Bacteria</taxon>
        <taxon>Bacillati</taxon>
        <taxon>Actinomycetota</taxon>
        <taxon>Actinomycetes</taxon>
        <taxon>Micrococcales</taxon>
        <taxon>Microbacteriaceae</taxon>
        <taxon>Microcella</taxon>
    </lineage>
</organism>